<organism evidence="1 2">
    <name type="scientific">Enterovibrio nigricans DSM 22720</name>
    <dbReference type="NCBI Taxonomy" id="1121868"/>
    <lineage>
        <taxon>Bacteria</taxon>
        <taxon>Pseudomonadati</taxon>
        <taxon>Pseudomonadota</taxon>
        <taxon>Gammaproteobacteria</taxon>
        <taxon>Vibrionales</taxon>
        <taxon>Vibrionaceae</taxon>
        <taxon>Enterovibrio</taxon>
    </lineage>
</organism>
<dbReference type="InterPro" id="IPR043519">
    <property type="entry name" value="NT_sf"/>
</dbReference>
<name>A0A1T4W6Q8_9GAMM</name>
<protein>
    <recommendedName>
        <fullName evidence="3">Nucleotidyltransferase domain-containing protein</fullName>
    </recommendedName>
</protein>
<accession>A0A1T4W6Q8</accession>
<dbReference type="Proteomes" id="UP000190162">
    <property type="component" value="Unassembled WGS sequence"/>
</dbReference>
<evidence type="ECO:0000313" key="1">
    <source>
        <dbReference type="EMBL" id="SKA72705.1"/>
    </source>
</evidence>
<feature type="non-terminal residue" evidence="1">
    <location>
        <position position="56"/>
    </location>
</feature>
<dbReference type="AlphaFoldDB" id="A0A1T4W6Q8"/>
<proteinExistence type="predicted"/>
<sequence length="56" mass="6065">MKYPKSLPQAHKQLLDDIIRVFSADPRIVGIGASGSFASDSMDNYSDLDIVIAAEP</sequence>
<evidence type="ECO:0008006" key="3">
    <source>
        <dbReference type="Google" id="ProtNLM"/>
    </source>
</evidence>
<dbReference type="Gene3D" id="3.30.460.10">
    <property type="entry name" value="Beta Polymerase, domain 2"/>
    <property type="match status" value="1"/>
</dbReference>
<keyword evidence="2" id="KW-1185">Reference proteome</keyword>
<dbReference type="SUPFAM" id="SSF81301">
    <property type="entry name" value="Nucleotidyltransferase"/>
    <property type="match status" value="1"/>
</dbReference>
<reference evidence="2" key="1">
    <citation type="submission" date="2017-02" db="EMBL/GenBank/DDBJ databases">
        <authorList>
            <person name="Varghese N."/>
            <person name="Submissions S."/>
        </authorList>
    </citation>
    <scope>NUCLEOTIDE SEQUENCE [LARGE SCALE GENOMIC DNA]</scope>
    <source>
        <strain evidence="2">DSM 22720</strain>
    </source>
</reference>
<gene>
    <name evidence="1" type="ORF">SAMN02745132_04780</name>
</gene>
<evidence type="ECO:0000313" key="2">
    <source>
        <dbReference type="Proteomes" id="UP000190162"/>
    </source>
</evidence>
<dbReference type="EMBL" id="FUXU01000164">
    <property type="protein sequence ID" value="SKA72705.1"/>
    <property type="molecule type" value="Genomic_DNA"/>
</dbReference>